<dbReference type="InterPro" id="IPR006059">
    <property type="entry name" value="SBP"/>
</dbReference>
<dbReference type="AlphaFoldDB" id="A0A2V1HPF3"/>
<gene>
    <name evidence="1" type="ORF">DDQ50_11995</name>
</gene>
<accession>A0A2V1HPF3</accession>
<proteinExistence type="predicted"/>
<dbReference type="Pfam" id="PF01547">
    <property type="entry name" value="SBP_bac_1"/>
    <property type="match status" value="1"/>
</dbReference>
<dbReference type="InterPro" id="IPR050490">
    <property type="entry name" value="Bact_solute-bd_prot1"/>
</dbReference>
<reference evidence="1 2" key="1">
    <citation type="submission" date="2018-05" db="EMBL/GenBank/DDBJ databases">
        <title>Amnibacterium sp. M8JJ-5, whole genome shotgun sequence.</title>
        <authorList>
            <person name="Tuo L."/>
        </authorList>
    </citation>
    <scope>NUCLEOTIDE SEQUENCE [LARGE SCALE GENOMIC DNA]</scope>
    <source>
        <strain evidence="1 2">M8JJ-5</strain>
    </source>
</reference>
<dbReference type="EMBL" id="QEOP01000002">
    <property type="protein sequence ID" value="PVZ94428.1"/>
    <property type="molecule type" value="Genomic_DNA"/>
</dbReference>
<organism evidence="1 2">
    <name type="scientific">Amnibacterium flavum</name>
    <dbReference type="NCBI Taxonomy" id="2173173"/>
    <lineage>
        <taxon>Bacteria</taxon>
        <taxon>Bacillati</taxon>
        <taxon>Actinomycetota</taxon>
        <taxon>Actinomycetes</taxon>
        <taxon>Micrococcales</taxon>
        <taxon>Microbacteriaceae</taxon>
        <taxon>Amnibacterium</taxon>
    </lineage>
</organism>
<protein>
    <recommendedName>
        <fullName evidence="3">ABC transporter substrate-binding protein</fullName>
    </recommendedName>
</protein>
<dbReference type="PANTHER" id="PTHR43649:SF12">
    <property type="entry name" value="DIACETYLCHITOBIOSE BINDING PROTEIN DASA"/>
    <property type="match status" value="1"/>
</dbReference>
<dbReference type="SUPFAM" id="SSF53850">
    <property type="entry name" value="Periplasmic binding protein-like II"/>
    <property type="match status" value="1"/>
</dbReference>
<evidence type="ECO:0000313" key="2">
    <source>
        <dbReference type="Proteomes" id="UP000244893"/>
    </source>
</evidence>
<name>A0A2V1HPF3_9MICO</name>
<evidence type="ECO:0000313" key="1">
    <source>
        <dbReference type="EMBL" id="PVZ94428.1"/>
    </source>
</evidence>
<sequence>MAAPPSSSAETTEFTALKEILAPAIYSAVTFRADSPMTGLPTADKEVTMRKQLIVAAVALSAMTLAGCTGGTGGGGGDSDPDSIRFLIGQPEDNADLDLTKADLAAFTEATGIEVKLDVVPSENMRTVLQTQLRSGEGPDVFGYDTGPGFAGALEEAGLLYDLTDAYADNDWPIYDFAQERVTFGGKIVGIPNDIESVGLFYNKDIFDSLGLAQPETLDDLTAAADVIRDSGVIPFAVSDKEGWQGGHLLSMVLSSEVGGDAMEGLIAGDTSWESPEVVDALDVLASYNSDGLFTPSPTAVTYDNANALFYSGKAAINPTGSWLAQDIERNVDFGVGYIPFPAQDGPGIFSGGLGSGLFISATTTKADAAIKFLDWNVTQEHGRWQVEEQQSIPAFPVDTEGIEATPLFTQIIADAAKIADGTGDFGYNVDVLMSDTFNEAMWDGIQAILTGQKDADQVAADLEKNF</sequence>
<comment type="caution">
    <text evidence="1">The sequence shown here is derived from an EMBL/GenBank/DDBJ whole genome shotgun (WGS) entry which is preliminary data.</text>
</comment>
<dbReference type="Proteomes" id="UP000244893">
    <property type="component" value="Unassembled WGS sequence"/>
</dbReference>
<dbReference type="OrthoDB" id="358201at2"/>
<dbReference type="PANTHER" id="PTHR43649">
    <property type="entry name" value="ARABINOSE-BINDING PROTEIN-RELATED"/>
    <property type="match status" value="1"/>
</dbReference>
<dbReference type="Gene3D" id="3.40.190.10">
    <property type="entry name" value="Periplasmic binding protein-like II"/>
    <property type="match status" value="2"/>
</dbReference>
<evidence type="ECO:0008006" key="3">
    <source>
        <dbReference type="Google" id="ProtNLM"/>
    </source>
</evidence>
<keyword evidence="2" id="KW-1185">Reference proteome</keyword>